<reference evidence="1" key="1">
    <citation type="submission" date="2021-03" db="EMBL/GenBank/DDBJ databases">
        <authorList>
            <person name="Tran Van P."/>
        </authorList>
    </citation>
    <scope>NUCLEOTIDE SEQUENCE</scope>
</reference>
<accession>A0ABN7NVE8</accession>
<organism evidence="1 2">
    <name type="scientific">Timema podura</name>
    <name type="common">Walking stick</name>
    <dbReference type="NCBI Taxonomy" id="61482"/>
    <lineage>
        <taxon>Eukaryota</taxon>
        <taxon>Metazoa</taxon>
        <taxon>Ecdysozoa</taxon>
        <taxon>Arthropoda</taxon>
        <taxon>Hexapoda</taxon>
        <taxon>Insecta</taxon>
        <taxon>Pterygota</taxon>
        <taxon>Neoptera</taxon>
        <taxon>Polyneoptera</taxon>
        <taxon>Phasmatodea</taxon>
        <taxon>Timematodea</taxon>
        <taxon>Timematoidea</taxon>
        <taxon>Timematidae</taxon>
        <taxon>Timema</taxon>
    </lineage>
</organism>
<protein>
    <submittedName>
        <fullName evidence="1">Uncharacterized protein</fullName>
    </submittedName>
</protein>
<sequence>MTALCPSAMRRCPCVEFNALGVLPLRGEVNFPNIKLLPSVIDFGCVPIGTNVYKEFFVRNISPLPIDYEWSITDYEINLMPQDEKALNTCPAHLTFLDFASATTSGSVPWIVMTGANNCVHMCVSSYTEGRIDTKSNVFLNLPPKSTGNESKRWDEGLAPNQDKISAEITSPDGQQEALIRVTIPEPDAEPGQVLSGELLVPVTKNSIKGQDIMVDTVSTDVLKHRLFPLVSHFFVGETEMAALETLAKIFKAPHQVQKYFGLIPFYGHLPPFDSQIVSLEFRGNVYMKAKICAMIKFQGGPSEILEVTAEVGSIKYHIDKTLINFGMQ</sequence>
<dbReference type="Gene3D" id="2.60.40.10">
    <property type="entry name" value="Immunoglobulins"/>
    <property type="match status" value="1"/>
</dbReference>
<gene>
    <name evidence="1" type="ORF">TPAB3V08_LOCUS4054</name>
</gene>
<evidence type="ECO:0000313" key="2">
    <source>
        <dbReference type="Proteomes" id="UP001153148"/>
    </source>
</evidence>
<feature type="non-terminal residue" evidence="1">
    <location>
        <position position="329"/>
    </location>
</feature>
<proteinExistence type="predicted"/>
<dbReference type="Proteomes" id="UP001153148">
    <property type="component" value="Unassembled WGS sequence"/>
</dbReference>
<dbReference type="PANTHER" id="PTHR23053:SF0">
    <property type="entry name" value="HYDROCEPHALUS-INDUCING PROTEIN HOMOLOG"/>
    <property type="match status" value="1"/>
</dbReference>
<evidence type="ECO:0000313" key="1">
    <source>
        <dbReference type="EMBL" id="CAG2057072.1"/>
    </source>
</evidence>
<dbReference type="InterPro" id="IPR033305">
    <property type="entry name" value="Hydin-like"/>
</dbReference>
<comment type="caution">
    <text evidence="1">The sequence shown here is derived from an EMBL/GenBank/DDBJ whole genome shotgun (WGS) entry which is preliminary data.</text>
</comment>
<dbReference type="EMBL" id="CAJPIN010004815">
    <property type="protein sequence ID" value="CAG2057072.1"/>
    <property type="molecule type" value="Genomic_DNA"/>
</dbReference>
<name>A0ABN7NVE8_TIMPD</name>
<dbReference type="PANTHER" id="PTHR23053">
    <property type="entry name" value="DLEC1 DELETED IN LUNG AND ESOPHAGEAL CANCER 1"/>
    <property type="match status" value="1"/>
</dbReference>
<dbReference type="InterPro" id="IPR013783">
    <property type="entry name" value="Ig-like_fold"/>
</dbReference>
<keyword evidence="2" id="KW-1185">Reference proteome</keyword>